<accession>A0AAV9KPH3</accession>
<keyword evidence="2" id="KW-1185">Reference proteome</keyword>
<protein>
    <submittedName>
        <fullName evidence="1">Uncharacterized protein</fullName>
    </submittedName>
</protein>
<proteinExistence type="predicted"/>
<dbReference type="AlphaFoldDB" id="A0AAV9KPH3"/>
<comment type="caution">
    <text evidence="1">The sequence shown here is derived from an EMBL/GenBank/DDBJ whole genome shotgun (WGS) entry which is preliminary data.</text>
</comment>
<reference evidence="1 2" key="1">
    <citation type="submission" date="2023-10" db="EMBL/GenBank/DDBJ databases">
        <title>Genome-Wide Identification Analysis in wild type Solanum Pinnatisectum Reveals Some Genes Defensing Phytophthora Infestans.</title>
        <authorList>
            <person name="Sun C."/>
        </authorList>
    </citation>
    <scope>NUCLEOTIDE SEQUENCE [LARGE SCALE GENOMIC DNA]</scope>
    <source>
        <strain evidence="1">LQN</strain>
        <tissue evidence="1">Leaf</tissue>
    </source>
</reference>
<name>A0AAV9KPH3_9SOLN</name>
<evidence type="ECO:0000313" key="2">
    <source>
        <dbReference type="Proteomes" id="UP001311915"/>
    </source>
</evidence>
<organism evidence="1 2">
    <name type="scientific">Solanum pinnatisectum</name>
    <name type="common">tansyleaf nightshade</name>
    <dbReference type="NCBI Taxonomy" id="50273"/>
    <lineage>
        <taxon>Eukaryota</taxon>
        <taxon>Viridiplantae</taxon>
        <taxon>Streptophyta</taxon>
        <taxon>Embryophyta</taxon>
        <taxon>Tracheophyta</taxon>
        <taxon>Spermatophyta</taxon>
        <taxon>Magnoliopsida</taxon>
        <taxon>eudicotyledons</taxon>
        <taxon>Gunneridae</taxon>
        <taxon>Pentapetalae</taxon>
        <taxon>asterids</taxon>
        <taxon>lamiids</taxon>
        <taxon>Solanales</taxon>
        <taxon>Solanaceae</taxon>
        <taxon>Solanoideae</taxon>
        <taxon>Solaneae</taxon>
        <taxon>Solanum</taxon>
    </lineage>
</organism>
<evidence type="ECO:0000313" key="1">
    <source>
        <dbReference type="EMBL" id="KAK4715297.1"/>
    </source>
</evidence>
<dbReference type="EMBL" id="JAWPEI010000009">
    <property type="protein sequence ID" value="KAK4715297.1"/>
    <property type="molecule type" value="Genomic_DNA"/>
</dbReference>
<gene>
    <name evidence="1" type="ORF">R3W88_013635</name>
</gene>
<sequence length="109" mass="12406">MRDAQMCPRPNGFEHNLHSKTRWFTGLCNTHILHFATFFIDVRAEISIAESRFHGRGARGGLSILVFLGAFRAGVRWSPDECVVAHTGDGREAHERGLYLCLFPFYKII</sequence>
<dbReference type="Proteomes" id="UP001311915">
    <property type="component" value="Unassembled WGS sequence"/>
</dbReference>